<organism evidence="1 2">
    <name type="scientific">Penicillium fimorum</name>
    <dbReference type="NCBI Taxonomy" id="1882269"/>
    <lineage>
        <taxon>Eukaryota</taxon>
        <taxon>Fungi</taxon>
        <taxon>Dikarya</taxon>
        <taxon>Ascomycota</taxon>
        <taxon>Pezizomycotina</taxon>
        <taxon>Eurotiomycetes</taxon>
        <taxon>Eurotiomycetidae</taxon>
        <taxon>Eurotiales</taxon>
        <taxon>Aspergillaceae</taxon>
        <taxon>Penicillium</taxon>
    </lineage>
</organism>
<evidence type="ECO:0000313" key="1">
    <source>
        <dbReference type="EMBL" id="KAJ5493958.1"/>
    </source>
</evidence>
<dbReference type="Proteomes" id="UP001149954">
    <property type="component" value="Unassembled WGS sequence"/>
</dbReference>
<reference evidence="1" key="1">
    <citation type="submission" date="2022-12" db="EMBL/GenBank/DDBJ databases">
        <authorList>
            <person name="Petersen C."/>
        </authorList>
    </citation>
    <scope>NUCLEOTIDE SEQUENCE</scope>
    <source>
        <strain evidence="1">IBT 29495</strain>
    </source>
</reference>
<proteinExistence type="predicted"/>
<evidence type="ECO:0000313" key="2">
    <source>
        <dbReference type="Proteomes" id="UP001149954"/>
    </source>
</evidence>
<name>A0A9X0C0W2_9EURO</name>
<dbReference type="OrthoDB" id="5598852at2759"/>
<comment type="caution">
    <text evidence="1">The sequence shown here is derived from an EMBL/GenBank/DDBJ whole genome shotgun (WGS) entry which is preliminary data.</text>
</comment>
<dbReference type="AlphaFoldDB" id="A0A9X0C0W2"/>
<sequence length="141" mass="15560">MTTCVVYNHDDAINDFFNPNTTVARQQCDDFAIARASGVSTLLQMQGACSYTLAAGPNKSKLFQFREEASTIDMDNITLAKAGHSEFVASCTYLGTLAIHGHSISMRWRTYLGLLTIVMARISPDDMSRQCNTIKDLARNV</sequence>
<reference evidence="1" key="2">
    <citation type="journal article" date="2023" name="IMA Fungus">
        <title>Comparative genomic study of the Penicillium genus elucidates a diverse pangenome and 15 lateral gene transfer events.</title>
        <authorList>
            <person name="Petersen C."/>
            <person name="Sorensen T."/>
            <person name="Nielsen M.R."/>
            <person name="Sondergaard T.E."/>
            <person name="Sorensen J.L."/>
            <person name="Fitzpatrick D.A."/>
            <person name="Frisvad J.C."/>
            <person name="Nielsen K.L."/>
        </authorList>
    </citation>
    <scope>NUCLEOTIDE SEQUENCE</scope>
    <source>
        <strain evidence="1">IBT 29495</strain>
    </source>
</reference>
<keyword evidence="2" id="KW-1185">Reference proteome</keyword>
<protein>
    <submittedName>
        <fullName evidence="1">Uncharacterized protein</fullName>
    </submittedName>
</protein>
<gene>
    <name evidence="1" type="ORF">N7463_010045</name>
</gene>
<dbReference type="EMBL" id="JAPWDS010000006">
    <property type="protein sequence ID" value="KAJ5493958.1"/>
    <property type="molecule type" value="Genomic_DNA"/>
</dbReference>
<accession>A0A9X0C0W2</accession>